<dbReference type="STRING" id="364199.SAMN04489858_109135"/>
<accession>A0A1I0GXG1</accession>
<keyword evidence="2" id="KW-1185">Reference proteome</keyword>
<dbReference type="Proteomes" id="UP000199180">
    <property type="component" value="Unassembled WGS sequence"/>
</dbReference>
<proteinExistence type="predicted"/>
<dbReference type="AlphaFoldDB" id="A0A1I0GXG1"/>
<evidence type="ECO:0000313" key="1">
    <source>
        <dbReference type="EMBL" id="SET75945.1"/>
    </source>
</evidence>
<name>A0A1I0GXG1_9RHOB</name>
<dbReference type="EMBL" id="FOHO01000009">
    <property type="protein sequence ID" value="SET75945.1"/>
    <property type="molecule type" value="Genomic_DNA"/>
</dbReference>
<dbReference type="OrthoDB" id="9979105at2"/>
<sequence length="90" mass="9967">MPYVNVWVDDLGCDGDCESAQEAEALQKMVDEAVSHLRNGDHVAALSALTDDKSLPCQSPGEIKRKYQTWMAGKLPGFTNFNPKTEDRPQ</sequence>
<protein>
    <submittedName>
        <fullName evidence="1">Uncharacterized protein</fullName>
    </submittedName>
</protein>
<gene>
    <name evidence="1" type="ORF">SAMN04489858_109135</name>
</gene>
<organism evidence="1 2">
    <name type="scientific">Paracoccus homiensis</name>
    <dbReference type="NCBI Taxonomy" id="364199"/>
    <lineage>
        <taxon>Bacteria</taxon>
        <taxon>Pseudomonadati</taxon>
        <taxon>Pseudomonadota</taxon>
        <taxon>Alphaproteobacteria</taxon>
        <taxon>Rhodobacterales</taxon>
        <taxon>Paracoccaceae</taxon>
        <taxon>Paracoccus</taxon>
    </lineage>
</organism>
<reference evidence="1 2" key="1">
    <citation type="submission" date="2016-10" db="EMBL/GenBank/DDBJ databases">
        <authorList>
            <person name="de Groot N.N."/>
        </authorList>
    </citation>
    <scope>NUCLEOTIDE SEQUENCE [LARGE SCALE GENOMIC DNA]</scope>
    <source>
        <strain evidence="1 2">DSM 17862</strain>
    </source>
</reference>
<dbReference type="RefSeq" id="WP_090735759.1">
    <property type="nucleotide sequence ID" value="NZ_FOHO01000009.1"/>
</dbReference>
<evidence type="ECO:0000313" key="2">
    <source>
        <dbReference type="Proteomes" id="UP000199180"/>
    </source>
</evidence>